<feature type="non-terminal residue" evidence="1">
    <location>
        <position position="113"/>
    </location>
</feature>
<accession>A0AAN9FUV1</accession>
<sequence length="113" mass="12883">MVPTFPQPSSKVCLSKVRIKSLFGETGRMAKLVGYFSFTEKKIPAEAERFIFQEFQTKYFTIDQISTGLTDHIVFLEKVSECVKLPVKEIGMKPKLFTNGEVRKDSGRNLLCK</sequence>
<dbReference type="AlphaFoldDB" id="A0AAN9FUV1"/>
<evidence type="ECO:0000313" key="1">
    <source>
        <dbReference type="EMBL" id="KAK7086971.1"/>
    </source>
</evidence>
<gene>
    <name evidence="1" type="ORF">SK128_004486</name>
</gene>
<evidence type="ECO:0000313" key="2">
    <source>
        <dbReference type="Proteomes" id="UP001381693"/>
    </source>
</evidence>
<proteinExistence type="predicted"/>
<dbReference type="Proteomes" id="UP001381693">
    <property type="component" value="Unassembled WGS sequence"/>
</dbReference>
<organism evidence="1 2">
    <name type="scientific">Halocaridina rubra</name>
    <name type="common">Hawaiian red shrimp</name>
    <dbReference type="NCBI Taxonomy" id="373956"/>
    <lineage>
        <taxon>Eukaryota</taxon>
        <taxon>Metazoa</taxon>
        <taxon>Ecdysozoa</taxon>
        <taxon>Arthropoda</taxon>
        <taxon>Crustacea</taxon>
        <taxon>Multicrustacea</taxon>
        <taxon>Malacostraca</taxon>
        <taxon>Eumalacostraca</taxon>
        <taxon>Eucarida</taxon>
        <taxon>Decapoda</taxon>
        <taxon>Pleocyemata</taxon>
        <taxon>Caridea</taxon>
        <taxon>Atyoidea</taxon>
        <taxon>Atyidae</taxon>
        <taxon>Halocaridina</taxon>
    </lineage>
</organism>
<protein>
    <submittedName>
        <fullName evidence="1">Uncharacterized protein</fullName>
    </submittedName>
</protein>
<name>A0AAN9FUV1_HALRR</name>
<comment type="caution">
    <text evidence="1">The sequence shown here is derived from an EMBL/GenBank/DDBJ whole genome shotgun (WGS) entry which is preliminary data.</text>
</comment>
<dbReference type="EMBL" id="JAXCGZ010000032">
    <property type="protein sequence ID" value="KAK7086971.1"/>
    <property type="molecule type" value="Genomic_DNA"/>
</dbReference>
<reference evidence="1 2" key="1">
    <citation type="submission" date="2023-11" db="EMBL/GenBank/DDBJ databases">
        <title>Halocaridina rubra genome assembly.</title>
        <authorList>
            <person name="Smith C."/>
        </authorList>
    </citation>
    <scope>NUCLEOTIDE SEQUENCE [LARGE SCALE GENOMIC DNA]</scope>
    <source>
        <strain evidence="1">EP-1</strain>
        <tissue evidence="1">Whole</tissue>
    </source>
</reference>
<keyword evidence="2" id="KW-1185">Reference proteome</keyword>